<dbReference type="InterPro" id="IPR003773">
    <property type="entry name" value="Menaquinone_biosynth"/>
</dbReference>
<dbReference type="OrthoDB" id="9810112at2"/>
<dbReference type="EC" id="4.2.1.151" evidence="4"/>
<organism evidence="5 6">
    <name type="scientific">Heliorestis convoluta</name>
    <dbReference type="NCBI Taxonomy" id="356322"/>
    <lineage>
        <taxon>Bacteria</taxon>
        <taxon>Bacillati</taxon>
        <taxon>Bacillota</taxon>
        <taxon>Clostridia</taxon>
        <taxon>Eubacteriales</taxon>
        <taxon>Heliobacteriaceae</taxon>
        <taxon>Heliorestis</taxon>
    </lineage>
</organism>
<evidence type="ECO:0000256" key="2">
    <source>
        <dbReference type="ARBA" id="ARBA00022428"/>
    </source>
</evidence>
<dbReference type="Pfam" id="PF02621">
    <property type="entry name" value="VitK2_biosynth"/>
    <property type="match status" value="1"/>
</dbReference>
<dbReference type="PANTHER" id="PTHR37690:SF1">
    <property type="entry name" value="CHORISMATE DEHYDRATASE"/>
    <property type="match status" value="1"/>
</dbReference>
<evidence type="ECO:0000313" key="5">
    <source>
        <dbReference type="EMBL" id="QGG47759.1"/>
    </source>
</evidence>
<dbReference type="CDD" id="cd13634">
    <property type="entry name" value="PBP2_Sco4506"/>
    <property type="match status" value="1"/>
</dbReference>
<sequence length="274" mass="30851">MLRLGKVDYLNVLPIYHAFSSRSVPLEAELVAGVPALLNQKFLAGELDITPISSIAYARQPEAGWVLPDISISADGEVESILLFLNCPVEELQGKTIAVTTSSATSVVLLKILMERYFHISCSYQPLQPNLSEMLAQYPAALLIGDDALLARENCKRPYVDLGFLWKEMTGLPMVYALWVIHRDYVQSKSHQIGSVVEAFQQSRRWGMNHRSEVIREARKICSLPTPLLERYFDTIRYDLDDSYRKAVEVFFDYAAQVKALPAPVKLKVWGVDG</sequence>
<comment type="catalytic activity">
    <reaction evidence="4">
        <text>chorismate = 3-[(1-carboxyvinyl)-oxy]benzoate + H2O</text>
        <dbReference type="Rhea" id="RHEA:40051"/>
        <dbReference type="ChEBI" id="CHEBI:15377"/>
        <dbReference type="ChEBI" id="CHEBI:29748"/>
        <dbReference type="ChEBI" id="CHEBI:76981"/>
        <dbReference type="EC" id="4.2.1.151"/>
    </reaction>
</comment>
<comment type="pathway">
    <text evidence="1 4">Quinol/quinone metabolism; menaquinone biosynthesis.</text>
</comment>
<name>A0A5Q2N1Q1_9FIRM</name>
<dbReference type="Gene3D" id="3.40.190.10">
    <property type="entry name" value="Periplasmic binding protein-like II"/>
    <property type="match status" value="2"/>
</dbReference>
<dbReference type="PANTHER" id="PTHR37690">
    <property type="entry name" value="CHORISMATE DEHYDRATASE"/>
    <property type="match status" value="1"/>
</dbReference>
<evidence type="ECO:0000256" key="4">
    <source>
        <dbReference type="HAMAP-Rule" id="MF_00995"/>
    </source>
</evidence>
<dbReference type="InterPro" id="IPR030868">
    <property type="entry name" value="MqnA"/>
</dbReference>
<dbReference type="AlphaFoldDB" id="A0A5Q2N1Q1"/>
<evidence type="ECO:0000256" key="3">
    <source>
        <dbReference type="ARBA" id="ARBA00023239"/>
    </source>
</evidence>
<dbReference type="HAMAP" id="MF_00995">
    <property type="entry name" value="MqnA"/>
    <property type="match status" value="1"/>
</dbReference>
<reference evidence="6" key="1">
    <citation type="submission" date="2019-11" db="EMBL/GenBank/DDBJ databases">
        <title>Genome sequence of Heliorestis convoluta strain HH, an alkaliphilic and minimalistic phototrophic bacterium from a soda lake in Egypt.</title>
        <authorList>
            <person name="Dewey E.D."/>
            <person name="Stokes L.M."/>
            <person name="Burchell B.M."/>
            <person name="Shaffer K.N."/>
            <person name="Huntington A.M."/>
            <person name="Baker J.M."/>
            <person name="Nadendla S."/>
            <person name="Giglio M.G."/>
            <person name="Touchman J.W."/>
            <person name="Blankenship R.E."/>
            <person name="Madigan M.T."/>
            <person name="Sattley W.M."/>
        </authorList>
    </citation>
    <scope>NUCLEOTIDE SEQUENCE [LARGE SCALE GENOMIC DNA]</scope>
    <source>
        <strain evidence="6">HH</strain>
    </source>
</reference>
<dbReference type="SUPFAM" id="SSF53850">
    <property type="entry name" value="Periplasmic binding protein-like II"/>
    <property type="match status" value="1"/>
</dbReference>
<keyword evidence="3 4" id="KW-0456">Lyase</keyword>
<protein>
    <recommendedName>
        <fullName evidence="4">Chorismate dehydratase</fullName>
        <ecNumber evidence="4">4.2.1.151</ecNumber>
    </recommendedName>
    <alternativeName>
        <fullName evidence="4">Menaquinone biosynthetic enzyme MqnA</fullName>
    </alternativeName>
</protein>
<evidence type="ECO:0000313" key="6">
    <source>
        <dbReference type="Proteomes" id="UP000366051"/>
    </source>
</evidence>
<dbReference type="UniPathway" id="UPA00079"/>
<comment type="similarity">
    <text evidence="4">Belongs to the MqnA/MqnD family. MqnA subfamily.</text>
</comment>
<comment type="function">
    <text evidence="4">Catalyzes the dehydration of chorismate into 3-[(1-carboxyvinyl)oxy]benzoate, a step in the biosynthesis of menaquinone (MK, vitamin K2).</text>
</comment>
<proteinExistence type="inferred from homology"/>
<dbReference type="GO" id="GO:0009234">
    <property type="term" value="P:menaquinone biosynthetic process"/>
    <property type="evidence" value="ECO:0007669"/>
    <property type="project" value="UniProtKB-UniRule"/>
</dbReference>
<dbReference type="Proteomes" id="UP000366051">
    <property type="component" value="Chromosome"/>
</dbReference>
<dbReference type="KEGG" id="hcv:FTV88_1660"/>
<evidence type="ECO:0000256" key="1">
    <source>
        <dbReference type="ARBA" id="ARBA00004863"/>
    </source>
</evidence>
<dbReference type="GO" id="GO:0016836">
    <property type="term" value="F:hydro-lyase activity"/>
    <property type="evidence" value="ECO:0007669"/>
    <property type="project" value="UniProtKB-UniRule"/>
</dbReference>
<gene>
    <name evidence="4" type="primary">mqnA</name>
    <name evidence="5" type="ORF">FTV88_1660</name>
</gene>
<dbReference type="EMBL" id="CP045875">
    <property type="protein sequence ID" value="QGG47759.1"/>
    <property type="molecule type" value="Genomic_DNA"/>
</dbReference>
<keyword evidence="2 4" id="KW-0474">Menaquinone biosynthesis</keyword>
<dbReference type="RefSeq" id="WP_153725069.1">
    <property type="nucleotide sequence ID" value="NZ_CP045875.1"/>
</dbReference>
<accession>A0A5Q2N1Q1</accession>
<keyword evidence="6" id="KW-1185">Reference proteome</keyword>